<gene>
    <name evidence="5 7" type="ORF">BDZ99DRAFT_519255</name>
</gene>
<sequence>MSDRGNQQHLHDLAGVSRNDDPDAPFIAGLQFHATKILHLVNNVHRSEWQTYVQHGYATSLGPDARWLYTRDYLRTHLPEQYQFFLNLPRDDELLHVDCDRFLCDEFGLSMEILSWKRRLCRLYNEPWKDPVIAKTSSRPVPLAELGPDEGNCSICRKEFSTSDPAVKTFCGHIMGRECLDLWQTSGQAN</sequence>
<evidence type="ECO:0000313" key="7">
    <source>
        <dbReference type="RefSeq" id="XP_033578981.1"/>
    </source>
</evidence>
<dbReference type="Gene3D" id="3.30.40.10">
    <property type="entry name" value="Zinc/RING finger domain, C3HC4 (zinc finger)"/>
    <property type="match status" value="1"/>
</dbReference>
<dbReference type="Pfam" id="PF13445">
    <property type="entry name" value="zf-RING_UBOX"/>
    <property type="match status" value="1"/>
</dbReference>
<keyword evidence="2" id="KW-0863">Zinc-finger</keyword>
<dbReference type="EMBL" id="MU003698">
    <property type="protein sequence ID" value="KAF2812017.1"/>
    <property type="molecule type" value="Genomic_DNA"/>
</dbReference>
<accession>A0A6A6YVS8</accession>
<protein>
    <recommendedName>
        <fullName evidence="4">Zinc finger RING-type eukaryotic domain-containing protein</fullName>
    </recommendedName>
</protein>
<evidence type="ECO:0000313" key="5">
    <source>
        <dbReference type="EMBL" id="KAF2812017.1"/>
    </source>
</evidence>
<keyword evidence="3" id="KW-0862">Zinc</keyword>
<dbReference type="InterPro" id="IPR013083">
    <property type="entry name" value="Znf_RING/FYVE/PHD"/>
</dbReference>
<dbReference type="AlphaFoldDB" id="A0A6A6YVS8"/>
<evidence type="ECO:0000313" key="6">
    <source>
        <dbReference type="Proteomes" id="UP000504636"/>
    </source>
</evidence>
<dbReference type="RefSeq" id="XP_033578981.1">
    <property type="nucleotide sequence ID" value="XM_033725388.1"/>
</dbReference>
<organism evidence="5">
    <name type="scientific">Mytilinidion resinicola</name>
    <dbReference type="NCBI Taxonomy" id="574789"/>
    <lineage>
        <taxon>Eukaryota</taxon>
        <taxon>Fungi</taxon>
        <taxon>Dikarya</taxon>
        <taxon>Ascomycota</taxon>
        <taxon>Pezizomycotina</taxon>
        <taxon>Dothideomycetes</taxon>
        <taxon>Pleosporomycetidae</taxon>
        <taxon>Mytilinidiales</taxon>
        <taxon>Mytilinidiaceae</taxon>
        <taxon>Mytilinidion</taxon>
    </lineage>
</organism>
<reference evidence="7" key="3">
    <citation type="submission" date="2025-04" db="UniProtKB">
        <authorList>
            <consortium name="RefSeq"/>
        </authorList>
    </citation>
    <scope>IDENTIFICATION</scope>
    <source>
        <strain evidence="7">CBS 304.34</strain>
    </source>
</reference>
<reference evidence="7" key="2">
    <citation type="submission" date="2020-04" db="EMBL/GenBank/DDBJ databases">
        <authorList>
            <consortium name="NCBI Genome Project"/>
        </authorList>
    </citation>
    <scope>NUCLEOTIDE SEQUENCE</scope>
    <source>
        <strain evidence="7">CBS 304.34</strain>
    </source>
</reference>
<keyword evidence="1" id="KW-0479">Metal-binding</keyword>
<proteinExistence type="predicted"/>
<dbReference type="GeneID" id="54466281"/>
<evidence type="ECO:0000259" key="4">
    <source>
        <dbReference type="Pfam" id="PF13445"/>
    </source>
</evidence>
<reference evidence="5 7" key="1">
    <citation type="journal article" date="2020" name="Stud. Mycol.">
        <title>101 Dothideomycetes genomes: a test case for predicting lifestyles and emergence of pathogens.</title>
        <authorList>
            <person name="Haridas S."/>
            <person name="Albert R."/>
            <person name="Binder M."/>
            <person name="Bloem J."/>
            <person name="Labutti K."/>
            <person name="Salamov A."/>
            <person name="Andreopoulos B."/>
            <person name="Baker S."/>
            <person name="Barry K."/>
            <person name="Bills G."/>
            <person name="Bluhm B."/>
            <person name="Cannon C."/>
            <person name="Castanera R."/>
            <person name="Culley D."/>
            <person name="Daum C."/>
            <person name="Ezra D."/>
            <person name="Gonzalez J."/>
            <person name="Henrissat B."/>
            <person name="Kuo A."/>
            <person name="Liang C."/>
            <person name="Lipzen A."/>
            <person name="Lutzoni F."/>
            <person name="Magnuson J."/>
            <person name="Mondo S."/>
            <person name="Nolan M."/>
            <person name="Ohm R."/>
            <person name="Pangilinan J."/>
            <person name="Park H.-J."/>
            <person name="Ramirez L."/>
            <person name="Alfaro M."/>
            <person name="Sun H."/>
            <person name="Tritt A."/>
            <person name="Yoshinaga Y."/>
            <person name="Zwiers L.-H."/>
            <person name="Turgeon B."/>
            <person name="Goodwin S."/>
            <person name="Spatafora J."/>
            <person name="Crous P."/>
            <person name="Grigoriev I."/>
        </authorList>
    </citation>
    <scope>NUCLEOTIDE SEQUENCE</scope>
    <source>
        <strain evidence="5 7">CBS 304.34</strain>
    </source>
</reference>
<dbReference type="CDD" id="cd16448">
    <property type="entry name" value="RING-H2"/>
    <property type="match status" value="1"/>
</dbReference>
<evidence type="ECO:0000256" key="3">
    <source>
        <dbReference type="ARBA" id="ARBA00022833"/>
    </source>
</evidence>
<evidence type="ECO:0000256" key="2">
    <source>
        <dbReference type="ARBA" id="ARBA00022771"/>
    </source>
</evidence>
<dbReference type="GO" id="GO:0008270">
    <property type="term" value="F:zinc ion binding"/>
    <property type="evidence" value="ECO:0007669"/>
    <property type="project" value="UniProtKB-KW"/>
</dbReference>
<dbReference type="SUPFAM" id="SSF57850">
    <property type="entry name" value="RING/U-box"/>
    <property type="match status" value="1"/>
</dbReference>
<dbReference type="OrthoDB" id="2849579at2759"/>
<name>A0A6A6YVS8_9PEZI</name>
<feature type="domain" description="Zinc finger RING-type eukaryotic" evidence="4">
    <location>
        <begin position="153"/>
        <end position="187"/>
    </location>
</feature>
<evidence type="ECO:0000256" key="1">
    <source>
        <dbReference type="ARBA" id="ARBA00022723"/>
    </source>
</evidence>
<dbReference type="Proteomes" id="UP000504636">
    <property type="component" value="Unplaced"/>
</dbReference>
<keyword evidence="6" id="KW-1185">Reference proteome</keyword>
<dbReference type="InterPro" id="IPR027370">
    <property type="entry name" value="Znf-RING_euk"/>
</dbReference>